<name>A0ACA9QGF2_9GLOM</name>
<accession>A0ACA9QGF2</accession>
<feature type="non-terminal residue" evidence="1">
    <location>
        <position position="1"/>
    </location>
</feature>
<dbReference type="Proteomes" id="UP000789525">
    <property type="component" value="Unassembled WGS sequence"/>
</dbReference>
<reference evidence="1" key="1">
    <citation type="submission" date="2021-06" db="EMBL/GenBank/DDBJ databases">
        <authorList>
            <person name="Kallberg Y."/>
            <person name="Tangrot J."/>
            <person name="Rosling A."/>
        </authorList>
    </citation>
    <scope>NUCLEOTIDE SEQUENCE</scope>
    <source>
        <strain evidence="1">CL356</strain>
    </source>
</reference>
<keyword evidence="2" id="KW-1185">Reference proteome</keyword>
<organism evidence="1 2">
    <name type="scientific">Acaulospora colombiana</name>
    <dbReference type="NCBI Taxonomy" id="27376"/>
    <lineage>
        <taxon>Eukaryota</taxon>
        <taxon>Fungi</taxon>
        <taxon>Fungi incertae sedis</taxon>
        <taxon>Mucoromycota</taxon>
        <taxon>Glomeromycotina</taxon>
        <taxon>Glomeromycetes</taxon>
        <taxon>Diversisporales</taxon>
        <taxon>Acaulosporaceae</taxon>
        <taxon>Acaulospora</taxon>
    </lineage>
</organism>
<dbReference type="EMBL" id="CAJVPT010053530">
    <property type="protein sequence ID" value="CAG8751703.1"/>
    <property type="molecule type" value="Genomic_DNA"/>
</dbReference>
<evidence type="ECO:0000313" key="1">
    <source>
        <dbReference type="EMBL" id="CAG8751703.1"/>
    </source>
</evidence>
<evidence type="ECO:0000313" key="2">
    <source>
        <dbReference type="Proteomes" id="UP000789525"/>
    </source>
</evidence>
<proteinExistence type="predicted"/>
<gene>
    <name evidence="1" type="ORF">ACOLOM_LOCUS12723</name>
</gene>
<comment type="caution">
    <text evidence="1">The sequence shown here is derived from an EMBL/GenBank/DDBJ whole genome shotgun (WGS) entry which is preliminary data.</text>
</comment>
<protein>
    <submittedName>
        <fullName evidence="1">5109_t:CDS:1</fullName>
    </submittedName>
</protein>
<sequence length="111" mass="10943">MGVHPYSNAAASPGPGGYNPNGSAGLGGPGGHSRGMTGDDTLGYPSQGRTSAMGYTRGYGSNVAVRGINPSGPNASGSVGIHNGMMGPGGMGPVPEEGREKKGFFATLCCR</sequence>